<dbReference type="OrthoDB" id="21665at2"/>
<dbReference type="InterPro" id="IPR007803">
    <property type="entry name" value="Asp/Arg/Pro-Hydrxlase"/>
</dbReference>
<evidence type="ECO:0000256" key="1">
    <source>
        <dbReference type="ARBA" id="ARBA00007730"/>
    </source>
</evidence>
<dbReference type="STRING" id="203124.Tery_1078"/>
<evidence type="ECO:0000256" key="3">
    <source>
        <dbReference type="ARBA" id="ARBA00023002"/>
    </source>
</evidence>
<protein>
    <submittedName>
        <fullName evidence="5">Aspartyl/Asparaginyl beta-hydroxylase</fullName>
    </submittedName>
</protein>
<keyword evidence="2" id="KW-0223">Dioxygenase</keyword>
<sequence length="267" mass="31451">MLQLSLENIKAKFRKILIYKIGAKLLGYYEKLIPSYSLIGNTAFLEPHHFEWVNEIDANWILIRKELDELLKYRDDLPNFQDISPDQADYTSPDDLWKTYFMYGYGIKAEKNCQRCPETTRLIEKIPGMKTAFFSILMPGKHIPEHRGPYKGVIRYLLALKVPEPKEKCRIRVGNETRHWEEGKSMIFDDSFPHEAWNETDGVRAVLFLDVMRPMRFPLSFLNELMMKIIAISPYIQDANINQKHWEDRLEKLFGKENQKEKVSSST</sequence>
<accession>Q116X7</accession>
<dbReference type="PANTHER" id="PTHR46332:SF5">
    <property type="entry name" value="ASPARTATE BETA-HYDROXYLASE DOMAIN CONTAINING 2"/>
    <property type="match status" value="1"/>
</dbReference>
<proteinExistence type="inferred from homology"/>
<dbReference type="eggNOG" id="COG3555">
    <property type="taxonomic scope" value="Bacteria"/>
</dbReference>
<dbReference type="InterPro" id="IPR027443">
    <property type="entry name" value="IPNS-like_sf"/>
</dbReference>
<evidence type="ECO:0000259" key="4">
    <source>
        <dbReference type="Pfam" id="PF05118"/>
    </source>
</evidence>
<dbReference type="PANTHER" id="PTHR46332">
    <property type="entry name" value="ASPARTATE BETA-HYDROXYLASE DOMAIN-CONTAINING PROTEIN 2"/>
    <property type="match status" value="1"/>
</dbReference>
<evidence type="ECO:0000313" key="5">
    <source>
        <dbReference type="EMBL" id="ABG50447.1"/>
    </source>
</evidence>
<comment type="similarity">
    <text evidence="1">Belongs to the aspartyl/asparaginyl beta-hydroxylase family.</text>
</comment>
<dbReference type="SUPFAM" id="SSF51197">
    <property type="entry name" value="Clavaminate synthase-like"/>
    <property type="match status" value="1"/>
</dbReference>
<gene>
    <name evidence="5" type="ordered locus">Tery_1078</name>
</gene>
<dbReference type="GO" id="GO:0016020">
    <property type="term" value="C:membrane"/>
    <property type="evidence" value="ECO:0007669"/>
    <property type="project" value="TreeGrafter"/>
</dbReference>
<organism evidence="5">
    <name type="scientific">Trichodesmium erythraeum (strain IMS101)</name>
    <dbReference type="NCBI Taxonomy" id="203124"/>
    <lineage>
        <taxon>Bacteria</taxon>
        <taxon>Bacillati</taxon>
        <taxon>Cyanobacteriota</taxon>
        <taxon>Cyanophyceae</taxon>
        <taxon>Oscillatoriophycideae</taxon>
        <taxon>Oscillatoriales</taxon>
        <taxon>Microcoleaceae</taxon>
        <taxon>Trichodesmium</taxon>
    </lineage>
</organism>
<dbReference type="HOGENOM" id="CLU_071783_0_0_3"/>
<dbReference type="Gene3D" id="2.60.120.330">
    <property type="entry name" value="B-lactam Antibiotic, Isopenicillin N Synthase, Chain"/>
    <property type="match status" value="1"/>
</dbReference>
<dbReference type="RefSeq" id="WP_011610833.1">
    <property type="nucleotide sequence ID" value="NC_008312.1"/>
</dbReference>
<evidence type="ECO:0000256" key="2">
    <source>
        <dbReference type="ARBA" id="ARBA00022964"/>
    </source>
</evidence>
<reference evidence="5" key="1">
    <citation type="submission" date="2006-06" db="EMBL/GenBank/DDBJ databases">
        <title>Complete sequence of Trichodesmium erythraeum IMS101.</title>
        <authorList>
            <consortium name="US DOE Joint Genome Institute"/>
            <person name="Copeland A."/>
            <person name="Lucas S."/>
            <person name="Lapidus A."/>
            <person name="Barry K."/>
            <person name="Detter J.C."/>
            <person name="Glavina del Rio T."/>
            <person name="Hammon N."/>
            <person name="Israni S."/>
            <person name="Dalin E."/>
            <person name="Tice H."/>
            <person name="Pitluck S."/>
            <person name="Kiss H."/>
            <person name="Munk A.C."/>
            <person name="Brettin T."/>
            <person name="Bruce D."/>
            <person name="Han C."/>
            <person name="Tapia R."/>
            <person name="Gilna P."/>
            <person name="Schmutz J."/>
            <person name="Larimer F."/>
            <person name="Land M."/>
            <person name="Hauser L."/>
            <person name="Kyrpides N."/>
            <person name="Kim E."/>
            <person name="Richardson P."/>
        </authorList>
    </citation>
    <scope>NUCLEOTIDE SEQUENCE [LARGE SCALE GENOMIC DNA]</scope>
    <source>
        <strain evidence="5">IMS101</strain>
    </source>
</reference>
<dbReference type="EMBL" id="CP000393">
    <property type="protein sequence ID" value="ABG50447.1"/>
    <property type="molecule type" value="Genomic_DNA"/>
</dbReference>
<dbReference type="Pfam" id="PF05118">
    <property type="entry name" value="Asp_Arg_Hydrox"/>
    <property type="match status" value="1"/>
</dbReference>
<dbReference type="InterPro" id="IPR051821">
    <property type="entry name" value="Asp/Asn_beta-hydroxylase"/>
</dbReference>
<name>Q116X7_TRIEI</name>
<dbReference type="AlphaFoldDB" id="Q116X7"/>
<keyword evidence="3" id="KW-0560">Oxidoreductase</keyword>
<dbReference type="GO" id="GO:0051213">
    <property type="term" value="F:dioxygenase activity"/>
    <property type="evidence" value="ECO:0007669"/>
    <property type="project" value="UniProtKB-KW"/>
</dbReference>
<feature type="domain" description="Aspartyl/asparaginy/proline hydroxylase" evidence="4">
    <location>
        <begin position="58"/>
        <end position="214"/>
    </location>
</feature>
<dbReference type="KEGG" id="ter:Tery_1078"/>